<feature type="transmembrane region" description="Helical" evidence="17">
    <location>
        <begin position="50"/>
        <end position="73"/>
    </location>
</feature>
<sequence>MALFEEEMDSNPMVSSLLNKLANYTNLSQGVVEHEQAEDSQRREAKGPGMGTLIGVYLPCLQNILGVILFLRLTWIVGAAGVLESLLIVSMCCTCTMLTAISMSAIATNGVVPAGGSYYMISRSLGPEFGGAVGLCFYLGTTFAGAMYILGTIEIFLTYISPGAAIVHTGSAGSEAAAMLHNMRVYGTGMLVLMAMVVFVGVKYVNKLALVFLTCVVLSILAIYAGVIKTAFDPPDIPVCLLGNRTLSRRGFDICAKTHSTANGTLTTALWGLFCNGSEPSATCDAYFVQNNLTETQGIPGVASGVFLDNLWSAYADKGEFVDKKGTPSVPVPEEARAAGLPYVLTDITTYFTMLVGIYFPSVTGIMAGSNRSGDLKDAQKSIPTGTILAIVTTSFIYLSCIVLFGACIEGVVLRDKFGEALQGNLVIGMLAWPSPWVIVIGSFFSTCGAGLQSLTGAPRLLQAIARDGIIPLLQVFGHGKANGEPTWALLLTALICETGILIASLDSVAPILSMFFLMCYMFVNLACAVQTLLRTPNWRPRFQYYHWTLSFLGMSLCLALMFICSWYYALLAMLVACCIYKYIEYRGAEKEWGDGIRGLSLNAARYALLRVEHGPPHTKNWRPQVLVMLNLDAEQRVKHPRLLSFTTQLKAGKGLTIVGSVLEGTYLDKHAEAQQAEENIRSLMGAEKTKGFCQLVVSSSLRDGMSHLIQSAGLGGMKHNTVLLAWPRSWKEADNPFSWKNFVDTVRDTTAAQQALLVAKNVDLFPQNQERLSDGNIDVWWIVHDGGLLMLLPFLLRQHKVWRRCRMRIFTVAQVDDNSVQMKKDLQTFLYHLRISAEVEVVEMVENDISAFTYEKTLVMEQRSQMLKQMQLSKTEQEREAQLIHDRNTASHSAAAARTPAPSTPDKVQMTWTKEKLVAEKHKNRESSVSGFKDLFSLKPNQSNVRRMHTAVKLNGVVLSKSQDAQLVLLNMPGPPKNRQGDENYMEFLEVLTEGLDRVLLVRGSGREVITIYS</sequence>
<dbReference type="PRINTS" id="PR01081">
    <property type="entry name" value="KCLTRNSPORT"/>
</dbReference>
<keyword evidence="2" id="KW-0813">Transport</keyword>
<dbReference type="FunFam" id="1.20.1740.10:FF:000040">
    <property type="entry name" value="Solute carrier family 12 member 6"/>
    <property type="match status" value="1"/>
</dbReference>
<comment type="similarity">
    <text evidence="14">Belongs to the SLC12A transporter family. K/Cl co-transporter subfamily.</text>
</comment>
<dbReference type="RefSeq" id="XP_023375526.1">
    <property type="nucleotide sequence ID" value="XM_023519758.1"/>
</dbReference>
<dbReference type="Pfam" id="PF00324">
    <property type="entry name" value="AA_permease"/>
    <property type="match status" value="2"/>
</dbReference>
<feature type="domain" description="Amino acid permease/ SLC12A" evidence="18">
    <location>
        <begin position="56"/>
        <end position="231"/>
    </location>
</feature>
<keyword evidence="4" id="KW-0633">Potassium transport</keyword>
<dbReference type="GO" id="GO:1990573">
    <property type="term" value="P:potassium ion import across plasma membrane"/>
    <property type="evidence" value="ECO:0007669"/>
    <property type="project" value="TreeGrafter"/>
</dbReference>
<dbReference type="GO" id="GO:0045202">
    <property type="term" value="C:synapse"/>
    <property type="evidence" value="ECO:0007669"/>
    <property type="project" value="GOC"/>
</dbReference>
<feature type="domain" description="SLC12A transporter C-terminal" evidence="19">
    <location>
        <begin position="759"/>
        <end position="1015"/>
    </location>
</feature>
<evidence type="ECO:0000256" key="3">
    <source>
        <dbReference type="ARBA" id="ARBA00022475"/>
    </source>
</evidence>
<dbReference type="InterPro" id="IPR018491">
    <property type="entry name" value="SLC12_C"/>
</dbReference>
<feature type="transmembrane region" description="Helical" evidence="17">
    <location>
        <begin position="85"/>
        <end position="108"/>
    </location>
</feature>
<feature type="compositionally biased region" description="Low complexity" evidence="16">
    <location>
        <begin position="891"/>
        <end position="906"/>
    </location>
</feature>
<evidence type="ECO:0000256" key="15">
    <source>
        <dbReference type="ARBA" id="ARBA00047825"/>
    </source>
</evidence>
<protein>
    <submittedName>
        <fullName evidence="21">Solute carrier family 12 member 7</fullName>
    </submittedName>
</protein>
<evidence type="ECO:0000256" key="12">
    <source>
        <dbReference type="ARBA" id="ARBA00023180"/>
    </source>
</evidence>
<dbReference type="Gene3D" id="1.20.1740.10">
    <property type="entry name" value="Amino acid/polyamine transporter I"/>
    <property type="match status" value="1"/>
</dbReference>
<dbReference type="GO" id="GO:0007268">
    <property type="term" value="P:chemical synaptic transmission"/>
    <property type="evidence" value="ECO:0007669"/>
    <property type="project" value="TreeGrafter"/>
</dbReference>
<dbReference type="GO" id="GO:0006884">
    <property type="term" value="P:cell volume homeostasis"/>
    <property type="evidence" value="ECO:0007669"/>
    <property type="project" value="TreeGrafter"/>
</dbReference>
<feature type="domain" description="SLC12A transporter C-terminal" evidence="19">
    <location>
        <begin position="641"/>
        <end position="758"/>
    </location>
</feature>
<evidence type="ECO:0000256" key="13">
    <source>
        <dbReference type="ARBA" id="ARBA00023214"/>
    </source>
</evidence>
<evidence type="ECO:0000259" key="18">
    <source>
        <dbReference type="Pfam" id="PF00324"/>
    </source>
</evidence>
<evidence type="ECO:0000256" key="9">
    <source>
        <dbReference type="ARBA" id="ARBA00022989"/>
    </source>
</evidence>
<keyword evidence="3" id="KW-1003">Cell membrane</keyword>
<dbReference type="Proteomes" id="UP000515202">
    <property type="component" value="Unplaced"/>
</dbReference>
<keyword evidence="12" id="KW-0325">Glycoprotein</keyword>
<evidence type="ECO:0000256" key="7">
    <source>
        <dbReference type="ARBA" id="ARBA00022847"/>
    </source>
</evidence>
<dbReference type="InterPro" id="IPR004842">
    <property type="entry name" value="SLC12A_fam"/>
</dbReference>
<dbReference type="InterPro" id="IPR004841">
    <property type="entry name" value="AA-permease/SLC12A_dom"/>
</dbReference>
<evidence type="ECO:0000313" key="21">
    <source>
        <dbReference type="RefSeq" id="XP_023375526.1"/>
    </source>
</evidence>
<feature type="transmembrane region" description="Helical" evidence="17">
    <location>
        <begin position="183"/>
        <end position="202"/>
    </location>
</feature>
<keyword evidence="5" id="KW-0597">Phosphoprotein</keyword>
<evidence type="ECO:0000256" key="17">
    <source>
        <dbReference type="SAM" id="Phobius"/>
    </source>
</evidence>
<feature type="transmembrane region" description="Helical" evidence="17">
    <location>
        <begin position="209"/>
        <end position="228"/>
    </location>
</feature>
<keyword evidence="13" id="KW-0868">Chloride</keyword>
<keyword evidence="11 17" id="KW-0472">Membrane</keyword>
<feature type="transmembrane region" description="Helical" evidence="17">
    <location>
        <begin position="426"/>
        <end position="452"/>
    </location>
</feature>
<feature type="domain" description="Amino acid permease/ SLC12A" evidence="18">
    <location>
        <begin position="350"/>
        <end position="627"/>
    </location>
</feature>
<gene>
    <name evidence="21" type="primary">SLC12A7</name>
</gene>
<feature type="region of interest" description="Disordered" evidence="16">
    <location>
        <begin position="887"/>
        <end position="908"/>
    </location>
</feature>
<keyword evidence="20" id="KW-1185">Reference proteome</keyword>
<comment type="subcellular location">
    <subcellularLocation>
        <location evidence="1">Cell membrane</location>
        <topology evidence="1">Multi-pass membrane protein</topology>
    </subcellularLocation>
</comment>
<proteinExistence type="inferred from homology"/>
<organism evidence="20 21">
    <name type="scientific">Pteropus vampyrus</name>
    <name type="common">Large flying fox</name>
    <dbReference type="NCBI Taxonomy" id="132908"/>
    <lineage>
        <taxon>Eukaryota</taxon>
        <taxon>Metazoa</taxon>
        <taxon>Chordata</taxon>
        <taxon>Craniata</taxon>
        <taxon>Vertebrata</taxon>
        <taxon>Euteleostomi</taxon>
        <taxon>Mammalia</taxon>
        <taxon>Eutheria</taxon>
        <taxon>Laurasiatheria</taxon>
        <taxon>Chiroptera</taxon>
        <taxon>Yinpterochiroptera</taxon>
        <taxon>Pteropodoidea</taxon>
        <taxon>Pteropodidae</taxon>
        <taxon>Pteropodinae</taxon>
        <taxon>Pteropus</taxon>
    </lineage>
</organism>
<evidence type="ECO:0000256" key="5">
    <source>
        <dbReference type="ARBA" id="ARBA00022553"/>
    </source>
</evidence>
<keyword evidence="9 17" id="KW-1133">Transmembrane helix</keyword>
<dbReference type="InterPro" id="IPR000076">
    <property type="entry name" value="KCL_cotranspt"/>
</dbReference>
<dbReference type="NCBIfam" id="TIGR00930">
    <property type="entry name" value="2a30"/>
    <property type="match status" value="1"/>
</dbReference>
<dbReference type="GeneID" id="105301305"/>
<dbReference type="Pfam" id="PF03522">
    <property type="entry name" value="SLC12"/>
    <property type="match status" value="2"/>
</dbReference>
<evidence type="ECO:0000256" key="10">
    <source>
        <dbReference type="ARBA" id="ARBA00023065"/>
    </source>
</evidence>
<comment type="catalytic activity">
    <reaction evidence="15">
        <text>K(+)(in) + chloride(in) = K(+)(out) + chloride(out)</text>
        <dbReference type="Rhea" id="RHEA:72427"/>
        <dbReference type="ChEBI" id="CHEBI:17996"/>
        <dbReference type="ChEBI" id="CHEBI:29103"/>
    </reaction>
</comment>
<dbReference type="GO" id="GO:0015379">
    <property type="term" value="F:potassium:chloride symporter activity"/>
    <property type="evidence" value="ECO:0007669"/>
    <property type="project" value="InterPro"/>
</dbReference>
<feature type="transmembrane region" description="Helical" evidence="17">
    <location>
        <begin position="388"/>
        <end position="414"/>
    </location>
</feature>
<dbReference type="OrthoDB" id="2020542at2759"/>
<reference evidence="21" key="1">
    <citation type="submission" date="2025-08" db="UniProtKB">
        <authorList>
            <consortium name="RefSeq"/>
        </authorList>
    </citation>
    <scope>IDENTIFICATION</scope>
    <source>
        <tissue evidence="21">Kidney</tissue>
    </source>
</reference>
<dbReference type="GO" id="GO:0005886">
    <property type="term" value="C:plasma membrane"/>
    <property type="evidence" value="ECO:0007669"/>
    <property type="project" value="UniProtKB-SubCell"/>
</dbReference>
<dbReference type="FunFam" id="1.20.1740.10:FF:000049">
    <property type="entry name" value="Solute carrier family 12 (potassium/chloride transporter), member 4"/>
    <property type="match status" value="1"/>
</dbReference>
<evidence type="ECO:0000313" key="20">
    <source>
        <dbReference type="Proteomes" id="UP000515202"/>
    </source>
</evidence>
<feature type="transmembrane region" description="Helical" evidence="17">
    <location>
        <begin position="348"/>
        <end position="368"/>
    </location>
</feature>
<evidence type="ECO:0000259" key="19">
    <source>
        <dbReference type="Pfam" id="PF03522"/>
    </source>
</evidence>
<keyword evidence="10" id="KW-0406">Ion transport</keyword>
<dbReference type="GO" id="GO:0055075">
    <property type="term" value="P:potassium ion homeostasis"/>
    <property type="evidence" value="ECO:0007669"/>
    <property type="project" value="TreeGrafter"/>
</dbReference>
<dbReference type="GO" id="GO:0055064">
    <property type="term" value="P:chloride ion homeostasis"/>
    <property type="evidence" value="ECO:0007669"/>
    <property type="project" value="TreeGrafter"/>
</dbReference>
<evidence type="ECO:0000256" key="14">
    <source>
        <dbReference type="ARBA" id="ARBA00046331"/>
    </source>
</evidence>
<evidence type="ECO:0000256" key="8">
    <source>
        <dbReference type="ARBA" id="ARBA00022958"/>
    </source>
</evidence>
<feature type="transmembrane region" description="Helical" evidence="17">
    <location>
        <begin position="546"/>
        <end position="570"/>
    </location>
</feature>
<dbReference type="PANTHER" id="PTHR11827">
    <property type="entry name" value="SOLUTE CARRIER FAMILY 12, CATION COTRANSPORTERS"/>
    <property type="match status" value="1"/>
</dbReference>
<keyword evidence="7" id="KW-0769">Symport</keyword>
<accession>A0A6P6BKF0</accession>
<keyword evidence="8" id="KW-0630">Potassium</keyword>
<evidence type="ECO:0000256" key="2">
    <source>
        <dbReference type="ARBA" id="ARBA00022448"/>
    </source>
</evidence>
<evidence type="ECO:0000256" key="6">
    <source>
        <dbReference type="ARBA" id="ARBA00022692"/>
    </source>
</evidence>
<feature type="transmembrane region" description="Helical" evidence="17">
    <location>
        <begin position="129"/>
        <end position="150"/>
    </location>
</feature>
<dbReference type="AlphaFoldDB" id="A0A6P6BKF0"/>
<feature type="transmembrane region" description="Helical" evidence="17">
    <location>
        <begin position="512"/>
        <end position="534"/>
    </location>
</feature>
<dbReference type="CTD" id="10723"/>
<keyword evidence="6 17" id="KW-0812">Transmembrane</keyword>
<evidence type="ECO:0000256" key="4">
    <source>
        <dbReference type="ARBA" id="ARBA00022538"/>
    </source>
</evidence>
<dbReference type="PANTHER" id="PTHR11827:SF47">
    <property type="entry name" value="SOLUTE CARRIER FAMILY 12 MEMBER 7"/>
    <property type="match status" value="1"/>
</dbReference>
<dbReference type="KEGG" id="pvp:105301305"/>
<evidence type="ECO:0000256" key="16">
    <source>
        <dbReference type="SAM" id="MobiDB-lite"/>
    </source>
</evidence>
<evidence type="ECO:0000256" key="1">
    <source>
        <dbReference type="ARBA" id="ARBA00004651"/>
    </source>
</evidence>
<name>A0A6P6BKF0_PTEVA</name>
<feature type="transmembrane region" description="Helical" evidence="17">
    <location>
        <begin position="488"/>
        <end position="506"/>
    </location>
</feature>
<evidence type="ECO:0000256" key="11">
    <source>
        <dbReference type="ARBA" id="ARBA00023136"/>
    </source>
</evidence>